<dbReference type="Proteomes" id="UP000294395">
    <property type="component" value="Chromosome"/>
</dbReference>
<evidence type="ECO:0000313" key="1">
    <source>
        <dbReference type="EMBL" id="QBQ15970.1"/>
    </source>
</evidence>
<dbReference type="RefSeq" id="WP_134252077.1">
    <property type="nucleotide sequence ID" value="NZ_CP038009.1"/>
</dbReference>
<dbReference type="EMBL" id="CP038009">
    <property type="protein sequence ID" value="QBQ15970.1"/>
    <property type="molecule type" value="Genomic_DNA"/>
</dbReference>
<dbReference type="SUPFAM" id="SSF48452">
    <property type="entry name" value="TPR-like"/>
    <property type="match status" value="1"/>
</dbReference>
<gene>
    <name evidence="1" type="ORF">AHTJR_06680</name>
</gene>
<name>A0A4P7B6C7_ACIHA</name>
<protein>
    <recommendedName>
        <fullName evidence="3">Tetratricopeptide repeat protein</fullName>
    </recommendedName>
</protein>
<reference evidence="1 2" key="1">
    <citation type="submission" date="2019-03" db="EMBL/GenBank/DDBJ databases">
        <title>Complete genome sequence of two outbreak-associated Acinetobacter haemolyticus strains.</title>
        <authorList>
            <person name="Bai L."/>
            <person name="Zhang S.-C."/>
            <person name="Deng Y."/>
            <person name="Song C.-C."/>
            <person name="Kang G.-B."/>
            <person name="Dong Y."/>
            <person name="Wang Y."/>
            <person name="Gao F."/>
            <person name="Huang H."/>
        </authorList>
    </citation>
    <scope>NUCLEOTIDE SEQUENCE [LARGE SCALE GENOMIC DNA]</scope>
    <source>
        <strain evidence="1 2">TJR01</strain>
    </source>
</reference>
<evidence type="ECO:0000313" key="2">
    <source>
        <dbReference type="Proteomes" id="UP000294395"/>
    </source>
</evidence>
<dbReference type="AlphaFoldDB" id="A0A4P7B6C7"/>
<dbReference type="Gene3D" id="1.25.40.10">
    <property type="entry name" value="Tetratricopeptide repeat domain"/>
    <property type="match status" value="3"/>
</dbReference>
<accession>A0A4P7B6C7</accession>
<dbReference type="InterPro" id="IPR011990">
    <property type="entry name" value="TPR-like_helical_dom_sf"/>
</dbReference>
<proteinExistence type="predicted"/>
<sequence>MFFNKKVLPLVLSGFGLVLSLPVLAHEDLRLNQALAADIRTTAQPYQKSSLLAQLSNLYQTLGETQLATQLLQESKVLAKAIQQPYVQQYVMGHTANEIASNGDFDLAMQVLNQVSDTEIWVKTAWKLANKAAKANQPELTRQLLAECDRRAHAVDDLELRAELLSGTGASHRFLNPVDGVGMVYEAYGIAQTLTDPYERALHFNEAGAHFMDIKHQDKALAVFDQVWDLIDQIKNPLQQAQALAMLGGEQAEKGQRERATKALHRAVVIAEQLPDSEAAFAVRSEIARNFGQSYQFEAGIQASERIADPYHQAEGFIRIAKNMYRQKQQAEALALLKRTEKLANRISDPYLQATVLRKLASEYEMAQDTAKVKELLAQALKVTRRITSTS</sequence>
<evidence type="ECO:0008006" key="3">
    <source>
        <dbReference type="Google" id="ProtNLM"/>
    </source>
</evidence>
<organism evidence="1 2">
    <name type="scientific">Acinetobacter haemolyticus</name>
    <dbReference type="NCBI Taxonomy" id="29430"/>
    <lineage>
        <taxon>Bacteria</taxon>
        <taxon>Pseudomonadati</taxon>
        <taxon>Pseudomonadota</taxon>
        <taxon>Gammaproteobacteria</taxon>
        <taxon>Moraxellales</taxon>
        <taxon>Moraxellaceae</taxon>
        <taxon>Acinetobacter</taxon>
    </lineage>
</organism>